<keyword evidence="3" id="KW-1185">Reference proteome</keyword>
<dbReference type="AlphaFoldDB" id="A0A928Z9R0"/>
<comment type="caution">
    <text evidence="2">The sequence shown here is derived from an EMBL/GenBank/DDBJ whole genome shotgun (WGS) entry which is preliminary data.</text>
</comment>
<sequence length="330" mass="34295">MKIRVKQAFIYTWAIATAFAASSPTFAATITGASITGTGAPQFGVNPATDFQVFVPDGTFACPIPDGTLGCLVSEGADATLLVSALTDGSSTAPEPGGNIELFSSSEIGFPTTSFNNFLAYEGVTNLNVDFDDGTTTTFSSLTAKDLFGDTLNVAFGADNLANTWFDMAFDANLTKNGITETQLFDALSNNGFGLLASREAIYTAFRLGGGFQRTVDPNIAYVTKDGENLSYGLAGSTDLFLFAGLVPGLSEALTNEFGDLDLQVSELVKVNGEVNFFFNPVPSNVASADGSFNGTFPGGGSASIPEPATGLLGLMAIVSVFGFSRRMGT</sequence>
<organism evidence="2 3">
    <name type="scientific">Zarconia navalis LEGE 11467</name>
    <dbReference type="NCBI Taxonomy" id="1828826"/>
    <lineage>
        <taxon>Bacteria</taxon>
        <taxon>Bacillati</taxon>
        <taxon>Cyanobacteriota</taxon>
        <taxon>Cyanophyceae</taxon>
        <taxon>Oscillatoriophycideae</taxon>
        <taxon>Oscillatoriales</taxon>
        <taxon>Oscillatoriales incertae sedis</taxon>
        <taxon>Zarconia</taxon>
        <taxon>Zarconia navalis</taxon>
    </lineage>
</organism>
<evidence type="ECO:0000313" key="3">
    <source>
        <dbReference type="Proteomes" id="UP000621799"/>
    </source>
</evidence>
<name>A0A928Z9R0_9CYAN</name>
<gene>
    <name evidence="2" type="ORF">IQ235_14445</name>
</gene>
<proteinExistence type="predicted"/>
<evidence type="ECO:0000313" key="2">
    <source>
        <dbReference type="EMBL" id="MBE9041979.1"/>
    </source>
</evidence>
<reference evidence="2" key="1">
    <citation type="submission" date="2020-10" db="EMBL/GenBank/DDBJ databases">
        <authorList>
            <person name="Castelo-Branco R."/>
            <person name="Eusebio N."/>
            <person name="Adriana R."/>
            <person name="Vieira A."/>
            <person name="Brugerolle De Fraissinette N."/>
            <person name="Rezende De Castro R."/>
            <person name="Schneider M.P."/>
            <person name="Vasconcelos V."/>
            <person name="Leao P.N."/>
        </authorList>
    </citation>
    <scope>NUCLEOTIDE SEQUENCE</scope>
    <source>
        <strain evidence="2">LEGE 11467</strain>
    </source>
</reference>
<evidence type="ECO:0000256" key="1">
    <source>
        <dbReference type="SAM" id="SignalP"/>
    </source>
</evidence>
<dbReference type="Proteomes" id="UP000621799">
    <property type="component" value="Unassembled WGS sequence"/>
</dbReference>
<feature type="chain" id="PRO_5037404928" evidence="1">
    <location>
        <begin position="28"/>
        <end position="330"/>
    </location>
</feature>
<keyword evidence="1" id="KW-0732">Signal</keyword>
<protein>
    <submittedName>
        <fullName evidence="2">NF038130 family PEP-CTERM protein</fullName>
    </submittedName>
</protein>
<feature type="signal peptide" evidence="1">
    <location>
        <begin position="1"/>
        <end position="27"/>
    </location>
</feature>
<accession>A0A928Z9R0</accession>
<dbReference type="EMBL" id="JADEXN010000276">
    <property type="protein sequence ID" value="MBE9041979.1"/>
    <property type="molecule type" value="Genomic_DNA"/>
</dbReference>
<dbReference type="RefSeq" id="WP_264322162.1">
    <property type="nucleotide sequence ID" value="NZ_JADEXN010000276.1"/>
</dbReference>
<dbReference type="NCBIfam" id="NF038130">
    <property type="entry name" value="PEP_NF038130"/>
    <property type="match status" value="1"/>
</dbReference>